<comment type="caution">
    <text evidence="2">The sequence shown here is derived from an EMBL/GenBank/DDBJ whole genome shotgun (WGS) entry which is preliminary data.</text>
</comment>
<proteinExistence type="predicted"/>
<dbReference type="Proteomes" id="UP000245667">
    <property type="component" value="Unassembled WGS sequence"/>
</dbReference>
<evidence type="ECO:0000313" key="3">
    <source>
        <dbReference type="Proteomes" id="UP000245667"/>
    </source>
</evidence>
<evidence type="ECO:0000313" key="2">
    <source>
        <dbReference type="EMBL" id="PWK23125.1"/>
    </source>
</evidence>
<sequence>MKVADFFIFAPMKAYVILFVALLMLVKPLWPVAEYVMNYNYIANVLCENKARPQLHCDGKCYLAKQLAKEMDQNEENPFGEKKSNNEVLSPLFFQSFLKVDLGVVFTTAKQDNFKIGHTFLAQLYTSDISEPPEQA</sequence>
<dbReference type="EMBL" id="QGGQ01000005">
    <property type="protein sequence ID" value="PWK23125.1"/>
    <property type="molecule type" value="Genomic_DNA"/>
</dbReference>
<protein>
    <submittedName>
        <fullName evidence="2">Uncharacterized protein</fullName>
    </submittedName>
</protein>
<dbReference type="AlphaFoldDB" id="A0A316DYW8"/>
<reference evidence="2 3" key="1">
    <citation type="submission" date="2018-05" db="EMBL/GenBank/DDBJ databases">
        <title>Genomic Encyclopedia of Archaeal and Bacterial Type Strains, Phase II (KMG-II): from individual species to whole genera.</title>
        <authorList>
            <person name="Goeker M."/>
        </authorList>
    </citation>
    <scope>NUCLEOTIDE SEQUENCE [LARGE SCALE GENOMIC DNA]</scope>
    <source>
        <strain evidence="2 3">DSM 23514</strain>
    </source>
</reference>
<feature type="transmembrane region" description="Helical" evidence="1">
    <location>
        <begin position="6"/>
        <end position="26"/>
    </location>
</feature>
<evidence type="ECO:0000256" key="1">
    <source>
        <dbReference type="SAM" id="Phobius"/>
    </source>
</evidence>
<name>A0A316DYW8_9FLAO</name>
<keyword evidence="1" id="KW-1133">Transmembrane helix</keyword>
<gene>
    <name evidence="2" type="ORF">LX92_02454</name>
</gene>
<accession>A0A316DYW8</accession>
<keyword evidence="1" id="KW-0812">Transmembrane</keyword>
<keyword evidence="1" id="KW-0472">Membrane</keyword>
<organism evidence="2 3">
    <name type="scientific">Maribacter polysiphoniae</name>
    <dbReference type="NCBI Taxonomy" id="429344"/>
    <lineage>
        <taxon>Bacteria</taxon>
        <taxon>Pseudomonadati</taxon>
        <taxon>Bacteroidota</taxon>
        <taxon>Flavobacteriia</taxon>
        <taxon>Flavobacteriales</taxon>
        <taxon>Flavobacteriaceae</taxon>
        <taxon>Maribacter</taxon>
    </lineage>
</organism>